<dbReference type="Gene3D" id="3.30.565.10">
    <property type="entry name" value="Histidine kinase-like ATPase, C-terminal domain"/>
    <property type="match status" value="1"/>
</dbReference>
<dbReference type="SMART" id="SM01340">
    <property type="entry name" value="DNA_mis_repair"/>
    <property type="match status" value="1"/>
</dbReference>
<keyword evidence="7" id="KW-1185">Reference proteome</keyword>
<dbReference type="GO" id="GO:0032389">
    <property type="term" value="C:MutLalpha complex"/>
    <property type="evidence" value="ECO:0007669"/>
    <property type="project" value="TreeGrafter"/>
</dbReference>
<evidence type="ECO:0000313" key="6">
    <source>
        <dbReference type="EMBL" id="KAJ3211626.1"/>
    </source>
</evidence>
<dbReference type="Gene3D" id="3.30.1370.100">
    <property type="entry name" value="MutL, C-terminal domain, regulatory subdomain"/>
    <property type="match status" value="1"/>
</dbReference>
<dbReference type="InterPro" id="IPR002099">
    <property type="entry name" value="MutL/Mlh/PMS"/>
</dbReference>
<comment type="caution">
    <text evidence="6">The sequence shown here is derived from an EMBL/GenBank/DDBJ whole genome shotgun (WGS) entry which is preliminary data.</text>
</comment>
<dbReference type="GO" id="GO:0016887">
    <property type="term" value="F:ATP hydrolysis activity"/>
    <property type="evidence" value="ECO:0007669"/>
    <property type="project" value="InterPro"/>
</dbReference>
<dbReference type="GO" id="GO:0004519">
    <property type="term" value="F:endonuclease activity"/>
    <property type="evidence" value="ECO:0007669"/>
    <property type="project" value="UniProtKB-KW"/>
</dbReference>
<organism evidence="6 7">
    <name type="scientific">Clydaea vesicula</name>
    <dbReference type="NCBI Taxonomy" id="447962"/>
    <lineage>
        <taxon>Eukaryota</taxon>
        <taxon>Fungi</taxon>
        <taxon>Fungi incertae sedis</taxon>
        <taxon>Chytridiomycota</taxon>
        <taxon>Chytridiomycota incertae sedis</taxon>
        <taxon>Chytridiomycetes</taxon>
        <taxon>Lobulomycetales</taxon>
        <taxon>Lobulomycetaceae</taxon>
        <taxon>Clydaea</taxon>
    </lineage>
</organism>
<dbReference type="Pfam" id="PF08676">
    <property type="entry name" value="MutL_C"/>
    <property type="match status" value="1"/>
</dbReference>
<protein>
    <recommendedName>
        <fullName evidence="3">DNA mismatch repair protein PMS1</fullName>
    </recommendedName>
</protein>
<dbReference type="FunFam" id="3.30.565.10:FF:000014">
    <property type="entry name" value="Mismatch repair endonuclease pms1, putative"/>
    <property type="match status" value="1"/>
</dbReference>
<keyword evidence="6" id="KW-0540">Nuclease</keyword>
<evidence type="ECO:0000256" key="1">
    <source>
        <dbReference type="ARBA" id="ARBA00006082"/>
    </source>
</evidence>
<dbReference type="SMART" id="SM00853">
    <property type="entry name" value="MutL_C"/>
    <property type="match status" value="1"/>
</dbReference>
<dbReference type="Pfam" id="PF13589">
    <property type="entry name" value="HATPase_c_3"/>
    <property type="match status" value="1"/>
</dbReference>
<dbReference type="InterPro" id="IPR037198">
    <property type="entry name" value="MutL_C_sf"/>
</dbReference>
<dbReference type="GO" id="GO:0005524">
    <property type="term" value="F:ATP binding"/>
    <property type="evidence" value="ECO:0007669"/>
    <property type="project" value="InterPro"/>
</dbReference>
<dbReference type="InterPro" id="IPR042120">
    <property type="entry name" value="MutL_C_dimsub"/>
</dbReference>
<feature type="domain" description="MutL C-terminal dimerisation" evidence="4">
    <location>
        <begin position="523"/>
        <end position="682"/>
    </location>
</feature>
<dbReference type="Pfam" id="PF01119">
    <property type="entry name" value="DNA_mis_repair"/>
    <property type="match status" value="1"/>
</dbReference>
<dbReference type="SUPFAM" id="SSF54211">
    <property type="entry name" value="Ribosomal protein S5 domain 2-like"/>
    <property type="match status" value="1"/>
</dbReference>
<reference evidence="6" key="1">
    <citation type="submission" date="2020-05" db="EMBL/GenBank/DDBJ databases">
        <title>Phylogenomic resolution of chytrid fungi.</title>
        <authorList>
            <person name="Stajich J.E."/>
            <person name="Amses K."/>
            <person name="Simmons R."/>
            <person name="Seto K."/>
            <person name="Myers J."/>
            <person name="Bonds A."/>
            <person name="Quandt C.A."/>
            <person name="Barry K."/>
            <person name="Liu P."/>
            <person name="Grigoriev I."/>
            <person name="Longcore J.E."/>
            <person name="James T.Y."/>
        </authorList>
    </citation>
    <scope>NUCLEOTIDE SEQUENCE</scope>
    <source>
        <strain evidence="6">JEL0476</strain>
    </source>
</reference>
<dbReference type="NCBIfam" id="TIGR00585">
    <property type="entry name" value="mutl"/>
    <property type="match status" value="1"/>
</dbReference>
<dbReference type="PROSITE" id="PS00058">
    <property type="entry name" value="DNA_MISMATCH_REPAIR_1"/>
    <property type="match status" value="1"/>
</dbReference>
<dbReference type="InterPro" id="IPR014762">
    <property type="entry name" value="DNA_mismatch_repair_CS"/>
</dbReference>
<dbReference type="SUPFAM" id="SSF118116">
    <property type="entry name" value="DNA mismatch repair protein MutL"/>
    <property type="match status" value="1"/>
</dbReference>
<dbReference type="CDD" id="cd16926">
    <property type="entry name" value="HATPase_MutL-MLH-PMS-like"/>
    <property type="match status" value="1"/>
</dbReference>
<dbReference type="GO" id="GO:0140664">
    <property type="term" value="F:ATP-dependent DNA damage sensor activity"/>
    <property type="evidence" value="ECO:0007669"/>
    <property type="project" value="InterPro"/>
</dbReference>
<dbReference type="InterPro" id="IPR014790">
    <property type="entry name" value="MutL_C"/>
</dbReference>
<sequence length="716" mass="82303">MELIELNEKKKIIKAIDQNSVHKICSGQVILDLSIAVKELVENSLDAGSTCIEIRLKDYGSDSIEVIDNGSGVSEALKHYTSKITSFQDLTTVSSFGFRGEALSSLCGIASSLTVLTKTEEMANGYKLTYDKTGKLISKTSAARENGTSVIVNGLFEGIPVRQQEFKRNVKKEYGKCIELLYAYALININVKISCCNINQKGEKLQVISTTGNKNLKDNIANIFKHKQVQQLFEVKLELSYNNSISKEQEEEKILVNGFISKPLSNQGRNNSDRQFFFVNNRPCNLPKFSKVLNEVYKTFNSNQYPFFVLNLTLASETVDVNVTPDKRTLMIVDEKFLVEKFKEALIILFEPFRGLIPSNEPTTLTFGNVVPNDINKDEVVIQKPIAGLAYLKEMAKATGTQFGKTGKFKWIQKKIEIEKVKMQKENVNYKKVKLDEEKCEENFKSVSLRRAAELWEVENEIRLNFEKIKNRRAMKKKQKEELENKKESNKCVFETTLKSEVGMVELEFNRRIKKSDFTEMEIIGQFNLGFIIVRLRNDIFIIDQHASDEKFNYELLRDSYKVDSQVLINPLKLNLTVKQEIIALQNLEILKKNGFELKINRKEGSPDTLELLTLPQLQGNYQNYFLQDLEEILHLLEQEESKCSYDSQVSKKNKYLIRSNRILKIFASRACRMSIMIGRKLEKKEMIKVVRNMGKMEQPWNCPHGRPTLRHLKSL</sequence>
<dbReference type="FunFam" id="3.30.1370.100:FF:000001">
    <property type="entry name" value="Mismatch repair endonuclease pms1, putative"/>
    <property type="match status" value="1"/>
</dbReference>
<evidence type="ECO:0000256" key="3">
    <source>
        <dbReference type="ARBA" id="ARBA00070941"/>
    </source>
</evidence>
<dbReference type="GO" id="GO:0000710">
    <property type="term" value="P:meiotic mismatch repair"/>
    <property type="evidence" value="ECO:0007669"/>
    <property type="project" value="UniProtKB-ARBA"/>
</dbReference>
<evidence type="ECO:0000256" key="2">
    <source>
        <dbReference type="ARBA" id="ARBA00022763"/>
    </source>
</evidence>
<dbReference type="PANTHER" id="PTHR10073">
    <property type="entry name" value="DNA MISMATCH REPAIR PROTEIN MLH, PMS, MUTL"/>
    <property type="match status" value="1"/>
</dbReference>
<dbReference type="InterPro" id="IPR020568">
    <property type="entry name" value="Ribosomal_Su5_D2-typ_SF"/>
</dbReference>
<dbReference type="Gene3D" id="3.30.1540.20">
    <property type="entry name" value="MutL, C-terminal domain, dimerisation subdomain"/>
    <property type="match status" value="1"/>
</dbReference>
<evidence type="ECO:0000313" key="7">
    <source>
        <dbReference type="Proteomes" id="UP001211065"/>
    </source>
</evidence>
<dbReference type="PANTHER" id="PTHR10073:SF52">
    <property type="entry name" value="MISMATCH REPAIR ENDONUCLEASE PMS2"/>
    <property type="match status" value="1"/>
</dbReference>
<accession>A0AAD5XTC1</accession>
<keyword evidence="2" id="KW-0227">DNA damage</keyword>
<dbReference type="InterPro" id="IPR013507">
    <property type="entry name" value="DNA_mismatch_S5_2-like"/>
</dbReference>
<evidence type="ECO:0000259" key="5">
    <source>
        <dbReference type="SMART" id="SM01340"/>
    </source>
</evidence>
<name>A0AAD5XTC1_9FUNG</name>
<dbReference type="EMBL" id="JADGJW010000823">
    <property type="protein sequence ID" value="KAJ3211626.1"/>
    <property type="molecule type" value="Genomic_DNA"/>
</dbReference>
<evidence type="ECO:0000259" key="4">
    <source>
        <dbReference type="SMART" id="SM00853"/>
    </source>
</evidence>
<gene>
    <name evidence="6" type="primary">PMS2</name>
    <name evidence="6" type="ORF">HK099_007957</name>
</gene>
<dbReference type="AlphaFoldDB" id="A0AAD5XTC1"/>
<dbReference type="CDD" id="cd03484">
    <property type="entry name" value="MutL_Trans_hPMS_2_like"/>
    <property type="match status" value="1"/>
</dbReference>
<dbReference type="InterPro" id="IPR036890">
    <property type="entry name" value="HATPase_C_sf"/>
</dbReference>
<dbReference type="SUPFAM" id="SSF55874">
    <property type="entry name" value="ATPase domain of HSP90 chaperone/DNA topoisomerase II/histidine kinase"/>
    <property type="match status" value="1"/>
</dbReference>
<dbReference type="GO" id="GO:0030983">
    <property type="term" value="F:mismatched DNA binding"/>
    <property type="evidence" value="ECO:0007669"/>
    <property type="project" value="InterPro"/>
</dbReference>
<keyword evidence="6" id="KW-0378">Hydrolase</keyword>
<dbReference type="Proteomes" id="UP001211065">
    <property type="component" value="Unassembled WGS sequence"/>
</dbReference>
<keyword evidence="6" id="KW-0255">Endonuclease</keyword>
<dbReference type="Gene3D" id="3.30.230.10">
    <property type="match status" value="1"/>
</dbReference>
<proteinExistence type="inferred from homology"/>
<dbReference type="InterPro" id="IPR014721">
    <property type="entry name" value="Ribsml_uS5_D2-typ_fold_subgr"/>
</dbReference>
<comment type="similarity">
    <text evidence="1">Belongs to the DNA mismatch repair MutL/HexB family.</text>
</comment>
<dbReference type="InterPro" id="IPR042121">
    <property type="entry name" value="MutL_C_regsub"/>
</dbReference>
<feature type="domain" description="DNA mismatch repair protein S5" evidence="5">
    <location>
        <begin position="220"/>
        <end position="351"/>
    </location>
</feature>
<dbReference type="InterPro" id="IPR038973">
    <property type="entry name" value="MutL/Mlh/Pms-like"/>
</dbReference>